<evidence type="ECO:0000313" key="4">
    <source>
        <dbReference type="Proteomes" id="UP000186308"/>
    </source>
</evidence>
<dbReference type="PANTHER" id="PTHR46889">
    <property type="entry name" value="TRANSPOSASE INSF FOR INSERTION SEQUENCE IS3B-RELATED"/>
    <property type="match status" value="1"/>
</dbReference>
<dbReference type="SUPFAM" id="SSF53098">
    <property type="entry name" value="Ribonuclease H-like"/>
    <property type="match status" value="1"/>
</dbReference>
<dbReference type="InterPro" id="IPR012337">
    <property type="entry name" value="RNaseH-like_sf"/>
</dbReference>
<dbReference type="InterPro" id="IPR048020">
    <property type="entry name" value="Transpos_IS3"/>
</dbReference>
<dbReference type="Proteomes" id="UP000186308">
    <property type="component" value="Unassembled WGS sequence"/>
</dbReference>
<feature type="region of interest" description="Disordered" evidence="1">
    <location>
        <begin position="31"/>
        <end position="50"/>
    </location>
</feature>
<evidence type="ECO:0000313" key="3">
    <source>
        <dbReference type="EMBL" id="SIR51038.1"/>
    </source>
</evidence>
<dbReference type="PROSITE" id="PS50994">
    <property type="entry name" value="INTEGRASE"/>
    <property type="match status" value="1"/>
</dbReference>
<accession>A0A8G2FFP0</accession>
<dbReference type="InterPro" id="IPR050900">
    <property type="entry name" value="Transposase_IS3/IS150/IS904"/>
</dbReference>
<gene>
    <name evidence="3" type="ORF">SAMN05421828_1439</name>
</gene>
<sequence>MTNAIAALAPADGITKAVCAALGLSRASVQRRRAIQSKPPRLPRSRPPSPRALSAIQQQFVLDLLHEPRFADQAPAEIFATLLDENVYHCSIRTMYRILGRNSEVRERRAQLRHPAYQKPELLAERPNEVWTWDITKLMGPTKWTYFYLYVILDIFSRRVVGWCIADAEAASLFRPLFDDAVIKHHVLPGQLTLHADRGGPMKAKATALLLADLGVTKSHSRPHTSNDNPFSEAHFKTLKYQPKFPERFGCIEDAKTFCRGFFDWYNHDHHHAGIGLMTPDQVHYGQADQVYTARQTTLDHAFRRNPERFVNKPPTPPAKPTAAWINPPIATLKAQA</sequence>
<reference evidence="3 4" key="1">
    <citation type="submission" date="2017-01" db="EMBL/GenBank/DDBJ databases">
        <authorList>
            <person name="Varghese N."/>
            <person name="Submissions S."/>
        </authorList>
    </citation>
    <scope>NUCLEOTIDE SEQUENCE [LARGE SCALE GENOMIC DNA]</scope>
    <source>
        <strain evidence="3 4">ATCC 35905</strain>
    </source>
</reference>
<feature type="domain" description="Integrase catalytic" evidence="2">
    <location>
        <begin position="123"/>
        <end position="288"/>
    </location>
</feature>
<dbReference type="GO" id="GO:0003676">
    <property type="term" value="F:nucleic acid binding"/>
    <property type="evidence" value="ECO:0007669"/>
    <property type="project" value="InterPro"/>
</dbReference>
<dbReference type="InterPro" id="IPR001584">
    <property type="entry name" value="Integrase_cat-core"/>
</dbReference>
<evidence type="ECO:0000256" key="1">
    <source>
        <dbReference type="SAM" id="MobiDB-lite"/>
    </source>
</evidence>
<proteinExistence type="predicted"/>
<keyword evidence="4" id="KW-1185">Reference proteome</keyword>
<organism evidence="3 4">
    <name type="scientific">Acidiphilium rubrum</name>
    <dbReference type="NCBI Taxonomy" id="526"/>
    <lineage>
        <taxon>Bacteria</taxon>
        <taxon>Pseudomonadati</taxon>
        <taxon>Pseudomonadota</taxon>
        <taxon>Alphaproteobacteria</taxon>
        <taxon>Acetobacterales</taxon>
        <taxon>Acidocellaceae</taxon>
        <taxon>Acidiphilium</taxon>
    </lineage>
</organism>
<protein>
    <submittedName>
        <fullName evidence="3">Transposase InsO and inactivated derivatives</fullName>
    </submittedName>
</protein>
<evidence type="ECO:0000259" key="2">
    <source>
        <dbReference type="PROSITE" id="PS50994"/>
    </source>
</evidence>
<dbReference type="PANTHER" id="PTHR46889:SF4">
    <property type="entry name" value="TRANSPOSASE INSO FOR INSERTION SEQUENCE ELEMENT IS911B-RELATED"/>
    <property type="match status" value="1"/>
</dbReference>
<dbReference type="OrthoDB" id="9803878at2"/>
<dbReference type="AlphaFoldDB" id="A0A8G2FFP0"/>
<comment type="caution">
    <text evidence="3">The sequence shown here is derived from an EMBL/GenBank/DDBJ whole genome shotgun (WGS) entry which is preliminary data.</text>
</comment>
<feature type="compositionally biased region" description="Pro residues" evidence="1">
    <location>
        <begin position="40"/>
        <end position="50"/>
    </location>
</feature>
<dbReference type="NCBIfam" id="NF033516">
    <property type="entry name" value="transpos_IS3"/>
    <property type="match status" value="1"/>
</dbReference>
<dbReference type="EMBL" id="FTNE01000043">
    <property type="protein sequence ID" value="SIR51038.1"/>
    <property type="molecule type" value="Genomic_DNA"/>
</dbReference>
<dbReference type="Pfam" id="PF00665">
    <property type="entry name" value="rve"/>
    <property type="match status" value="1"/>
</dbReference>
<dbReference type="Gene3D" id="3.30.420.10">
    <property type="entry name" value="Ribonuclease H-like superfamily/Ribonuclease H"/>
    <property type="match status" value="1"/>
</dbReference>
<dbReference type="InterPro" id="IPR036397">
    <property type="entry name" value="RNaseH_sf"/>
</dbReference>
<dbReference type="GO" id="GO:0015074">
    <property type="term" value="P:DNA integration"/>
    <property type="evidence" value="ECO:0007669"/>
    <property type="project" value="InterPro"/>
</dbReference>
<name>A0A8G2FFP0_ACIRU</name>